<gene>
    <name evidence="3" type="ORF">CUNI_LOCUS19576</name>
</gene>
<keyword evidence="1" id="KW-0732">Signal</keyword>
<dbReference type="InterPro" id="IPR016187">
    <property type="entry name" value="CTDL_fold"/>
</dbReference>
<evidence type="ECO:0000256" key="1">
    <source>
        <dbReference type="SAM" id="SignalP"/>
    </source>
</evidence>
<accession>A0A8S4A0P2</accession>
<dbReference type="InterPro" id="IPR050801">
    <property type="entry name" value="Ca-Dep_Lectins_ImmuneDev"/>
</dbReference>
<name>A0A8S4A0P2_9EUPU</name>
<proteinExistence type="predicted"/>
<protein>
    <recommendedName>
        <fullName evidence="2">C-type lectin domain-containing protein</fullName>
    </recommendedName>
</protein>
<dbReference type="InterPro" id="IPR016186">
    <property type="entry name" value="C-type_lectin-like/link_sf"/>
</dbReference>
<evidence type="ECO:0000313" key="3">
    <source>
        <dbReference type="EMBL" id="CAG5134018.1"/>
    </source>
</evidence>
<dbReference type="SUPFAM" id="SSF56436">
    <property type="entry name" value="C-type lectin-like"/>
    <property type="match status" value="1"/>
</dbReference>
<dbReference type="AlphaFoldDB" id="A0A8S4A0P2"/>
<dbReference type="OrthoDB" id="6162243at2759"/>
<feature type="domain" description="C-type lectin" evidence="2">
    <location>
        <begin position="37"/>
        <end position="154"/>
    </location>
</feature>
<dbReference type="SMART" id="SM00034">
    <property type="entry name" value="CLECT"/>
    <property type="match status" value="1"/>
</dbReference>
<reference evidence="3" key="1">
    <citation type="submission" date="2021-04" db="EMBL/GenBank/DDBJ databases">
        <authorList>
            <consortium name="Molecular Ecology Group"/>
        </authorList>
    </citation>
    <scope>NUCLEOTIDE SEQUENCE</scope>
</reference>
<dbReference type="PANTHER" id="PTHR22801:SF63">
    <property type="entry name" value="C-TYPE LECTIN DOMAIN-CONTAINING PROTEIN"/>
    <property type="match status" value="1"/>
</dbReference>
<dbReference type="PANTHER" id="PTHR22801">
    <property type="entry name" value="LITHOSTATHINE"/>
    <property type="match status" value="1"/>
</dbReference>
<dbReference type="InterPro" id="IPR001304">
    <property type="entry name" value="C-type_lectin-like"/>
</dbReference>
<dbReference type="Pfam" id="PF00059">
    <property type="entry name" value="Lectin_C"/>
    <property type="match status" value="1"/>
</dbReference>
<keyword evidence="4" id="KW-1185">Reference proteome</keyword>
<dbReference type="EMBL" id="CAJHNH020006669">
    <property type="protein sequence ID" value="CAG5134018.1"/>
    <property type="molecule type" value="Genomic_DNA"/>
</dbReference>
<dbReference type="PROSITE" id="PS50041">
    <property type="entry name" value="C_TYPE_LECTIN_2"/>
    <property type="match status" value="1"/>
</dbReference>
<feature type="signal peptide" evidence="1">
    <location>
        <begin position="1"/>
        <end position="18"/>
    </location>
</feature>
<sequence length="182" mass="20361">MRPIIFLSLICLSTAAAADQEDNCPPNIARDQFLKVNGVNCYQFVLGYKLDYTTAQQFCTNRGGTLLLVKSKNVTDFIIDQLTFEFSNANKIWIGLSDRDTEAEFLWEDGTPLGDYTNWGPHSGPSHNTTTSGIQDCVTFDPNKGGLWEEDVCSDLFLGLFTHERPFVCQYRLRGSSTVLLA</sequence>
<organism evidence="3 4">
    <name type="scientific">Candidula unifasciata</name>
    <dbReference type="NCBI Taxonomy" id="100452"/>
    <lineage>
        <taxon>Eukaryota</taxon>
        <taxon>Metazoa</taxon>
        <taxon>Spiralia</taxon>
        <taxon>Lophotrochozoa</taxon>
        <taxon>Mollusca</taxon>
        <taxon>Gastropoda</taxon>
        <taxon>Heterobranchia</taxon>
        <taxon>Euthyneura</taxon>
        <taxon>Panpulmonata</taxon>
        <taxon>Eupulmonata</taxon>
        <taxon>Stylommatophora</taxon>
        <taxon>Helicina</taxon>
        <taxon>Helicoidea</taxon>
        <taxon>Geomitridae</taxon>
        <taxon>Candidula</taxon>
    </lineage>
</organism>
<dbReference type="CDD" id="cd00037">
    <property type="entry name" value="CLECT"/>
    <property type="match status" value="1"/>
</dbReference>
<evidence type="ECO:0000313" key="4">
    <source>
        <dbReference type="Proteomes" id="UP000678393"/>
    </source>
</evidence>
<evidence type="ECO:0000259" key="2">
    <source>
        <dbReference type="PROSITE" id="PS50041"/>
    </source>
</evidence>
<dbReference type="Proteomes" id="UP000678393">
    <property type="component" value="Unassembled WGS sequence"/>
</dbReference>
<dbReference type="Gene3D" id="3.10.100.10">
    <property type="entry name" value="Mannose-Binding Protein A, subunit A"/>
    <property type="match status" value="1"/>
</dbReference>
<feature type="chain" id="PRO_5035740870" description="C-type lectin domain-containing protein" evidence="1">
    <location>
        <begin position="19"/>
        <end position="182"/>
    </location>
</feature>
<comment type="caution">
    <text evidence="3">The sequence shown here is derived from an EMBL/GenBank/DDBJ whole genome shotgun (WGS) entry which is preliminary data.</text>
</comment>